<name>A0A645GIQ9_9ZZZZ</name>
<sequence>MAVVYLVRETQDFVRMRLQERRIPCVTRVKQRIPRTGINGVQHMWRGPVQHRTPRGTIHDPVERIRITRAGNELHIMSFFHKGTPDPFHERTFAAAGPSLQNDRPVPTGMEQPFKIGNEPPLCLAREEKTNTTVVHWMDLLHMFVFHNIVCFIH</sequence>
<accession>A0A645GIQ9</accession>
<protein>
    <submittedName>
        <fullName evidence="1">Uncharacterized protein</fullName>
    </submittedName>
</protein>
<organism evidence="1">
    <name type="scientific">bioreactor metagenome</name>
    <dbReference type="NCBI Taxonomy" id="1076179"/>
    <lineage>
        <taxon>unclassified sequences</taxon>
        <taxon>metagenomes</taxon>
        <taxon>ecological metagenomes</taxon>
    </lineage>
</organism>
<reference evidence="1" key="1">
    <citation type="submission" date="2019-08" db="EMBL/GenBank/DDBJ databases">
        <authorList>
            <person name="Kucharzyk K."/>
            <person name="Murdoch R.W."/>
            <person name="Higgins S."/>
            <person name="Loffler F."/>
        </authorList>
    </citation>
    <scope>NUCLEOTIDE SEQUENCE</scope>
</reference>
<proteinExistence type="predicted"/>
<dbReference type="EMBL" id="VSSQ01075416">
    <property type="protein sequence ID" value="MPN26020.1"/>
    <property type="molecule type" value="Genomic_DNA"/>
</dbReference>
<comment type="caution">
    <text evidence="1">The sequence shown here is derived from an EMBL/GenBank/DDBJ whole genome shotgun (WGS) entry which is preliminary data.</text>
</comment>
<dbReference type="AlphaFoldDB" id="A0A645GIQ9"/>
<gene>
    <name evidence="1" type="ORF">SDC9_173442</name>
</gene>
<evidence type="ECO:0000313" key="1">
    <source>
        <dbReference type="EMBL" id="MPN26020.1"/>
    </source>
</evidence>